<keyword evidence="2" id="KW-0695">RNA-directed DNA polymerase</keyword>
<gene>
    <name evidence="2" type="ORF">Ccrd_003145</name>
</gene>
<comment type="caution">
    <text evidence="2">The sequence shown here is derived from an EMBL/GenBank/DDBJ whole genome shotgun (WGS) entry which is preliminary data.</text>
</comment>
<dbReference type="AlphaFoldDB" id="A0A103XPZ9"/>
<name>A0A103XPZ9_CYNCS</name>
<evidence type="ECO:0000313" key="3">
    <source>
        <dbReference type="Proteomes" id="UP000243975"/>
    </source>
</evidence>
<dbReference type="Pfam" id="PF13966">
    <property type="entry name" value="zf-RVT"/>
    <property type="match status" value="1"/>
</dbReference>
<feature type="domain" description="Reverse transcriptase zinc-binding" evidence="1">
    <location>
        <begin position="61"/>
        <end position="126"/>
    </location>
</feature>
<dbReference type="Gramene" id="KVH94789">
    <property type="protein sequence ID" value="KVH94789"/>
    <property type="gene ID" value="Ccrd_003145"/>
</dbReference>
<protein>
    <submittedName>
        <fullName evidence="2">Reverse transcriptase zinc-binding domain-containing protein</fullName>
    </submittedName>
</protein>
<organism evidence="2 3">
    <name type="scientific">Cynara cardunculus var. scolymus</name>
    <name type="common">Globe artichoke</name>
    <name type="synonym">Cynara scolymus</name>
    <dbReference type="NCBI Taxonomy" id="59895"/>
    <lineage>
        <taxon>Eukaryota</taxon>
        <taxon>Viridiplantae</taxon>
        <taxon>Streptophyta</taxon>
        <taxon>Embryophyta</taxon>
        <taxon>Tracheophyta</taxon>
        <taxon>Spermatophyta</taxon>
        <taxon>Magnoliopsida</taxon>
        <taxon>eudicotyledons</taxon>
        <taxon>Gunneridae</taxon>
        <taxon>Pentapetalae</taxon>
        <taxon>asterids</taxon>
        <taxon>campanulids</taxon>
        <taxon>Asterales</taxon>
        <taxon>Asteraceae</taxon>
        <taxon>Carduoideae</taxon>
        <taxon>Cardueae</taxon>
        <taxon>Carduinae</taxon>
        <taxon>Cynara</taxon>
    </lineage>
</organism>
<dbReference type="Proteomes" id="UP000243975">
    <property type="component" value="Unassembled WGS sequence"/>
</dbReference>
<keyword evidence="2" id="KW-0808">Transferase</keyword>
<dbReference type="EMBL" id="LEKV01004525">
    <property type="protein sequence ID" value="KVH94789.1"/>
    <property type="molecule type" value="Genomic_DNA"/>
</dbReference>
<accession>A0A103XPZ9</accession>
<keyword evidence="3" id="KW-1185">Reference proteome</keyword>
<keyword evidence="2" id="KW-0548">Nucleotidyltransferase</keyword>
<dbReference type="InterPro" id="IPR026960">
    <property type="entry name" value="RVT-Znf"/>
</dbReference>
<evidence type="ECO:0000259" key="1">
    <source>
        <dbReference type="Pfam" id="PF13966"/>
    </source>
</evidence>
<evidence type="ECO:0000313" key="2">
    <source>
        <dbReference type="EMBL" id="KVH94789.1"/>
    </source>
</evidence>
<sequence>MSDKRSGGLGIGSLRALNLAMLAKWWWNERSLPRSGTRSCAIATRLKAWRRLIDCVLLPTDDMETEWLKWVPSKANIHLWRTLNNRLATKDNLLKRGIVLNSAECQTCLVTAENLDHVFVTCSTTKVINAHLASWVNWWPANASSARNMWLAISTIGDTYRREVSKSKIEKISRF</sequence>
<proteinExistence type="predicted"/>
<dbReference type="GO" id="GO:0003964">
    <property type="term" value="F:RNA-directed DNA polymerase activity"/>
    <property type="evidence" value="ECO:0007669"/>
    <property type="project" value="UniProtKB-KW"/>
</dbReference>
<reference evidence="2 3" key="1">
    <citation type="journal article" date="2016" name="Sci. Rep.">
        <title>The genome sequence of the outbreeding globe artichoke constructed de novo incorporating a phase-aware low-pass sequencing strategy of F1 progeny.</title>
        <authorList>
            <person name="Scaglione D."/>
            <person name="Reyes-Chin-Wo S."/>
            <person name="Acquadro A."/>
            <person name="Froenicke L."/>
            <person name="Portis E."/>
            <person name="Beitel C."/>
            <person name="Tirone M."/>
            <person name="Mauro R."/>
            <person name="Lo Monaco A."/>
            <person name="Mauromicale G."/>
            <person name="Faccioli P."/>
            <person name="Cattivelli L."/>
            <person name="Rieseberg L."/>
            <person name="Michelmore R."/>
            <person name="Lanteri S."/>
        </authorList>
    </citation>
    <scope>NUCLEOTIDE SEQUENCE [LARGE SCALE GENOMIC DNA]</scope>
    <source>
        <strain evidence="2">2C</strain>
    </source>
</reference>